<dbReference type="InterPro" id="IPR006565">
    <property type="entry name" value="BTP"/>
</dbReference>
<sequence length="551" mass="59570">MDAGMNGLLDSVTHKTLHAQNFSRASSQASHVLTDLLSRYMSLLATTCSQYAEHAGRASVSVHDAVLALDELGVSVDELTDYAEGEGRELTRYASNTARRAEELTLLKDSLAEGRRTERDDAIALVYGEIPISNDSTYEKDEQDDEDYDVETQMNGDIPMMNGHGKADARMTTPALPPSPISNPSSPSRKRKRLETWNPPSHIPDFLPPYPSISTDVSPPPSPSSQIKMETDVMLPPPTSVAERERLPAPPPQQLSTATSAADYLTPVPYSMSSLSAVPESHLSDRSILKSVLSGSGLALQLQKRKHEPPAIMPSLVTAYHHVLTRPPPQHPSSNPSRHHTLFANVAVPRPRVVAPAPTYPVSLATGKGKNGPAIMPASTSRTVMVPETVISLSHEPMSRIPEIARVILPLSVFNRATRVNPPPPLVNPASKEKFLYGMGMPAPWNANPLNQPLGVVLPGKDKGKNKGGKAGDGDEKEFKERDGGKKTDVLADATLFSTWDWETHDFRLPLPPHKRGRALGNLGLGAGDSGDAEGGLEIEPIRRNSKAGRN</sequence>
<feature type="domain" description="Bromodomain associated" evidence="6">
    <location>
        <begin position="2"/>
        <end position="78"/>
    </location>
</feature>
<evidence type="ECO:0000259" key="6">
    <source>
        <dbReference type="SMART" id="SM00576"/>
    </source>
</evidence>
<feature type="compositionally biased region" description="Basic and acidic residues" evidence="5">
    <location>
        <begin position="460"/>
        <end position="486"/>
    </location>
</feature>
<gene>
    <name evidence="7" type="ORF">EW145_g6474</name>
</gene>
<dbReference type="InterPro" id="IPR037818">
    <property type="entry name" value="TAF8"/>
</dbReference>
<comment type="caution">
    <text evidence="7">The sequence shown here is derived from an EMBL/GenBank/DDBJ whole genome shotgun (WGS) entry which is preliminary data.</text>
</comment>
<organism evidence="7 8">
    <name type="scientific">Phellinidium pouzarii</name>
    <dbReference type="NCBI Taxonomy" id="167371"/>
    <lineage>
        <taxon>Eukaryota</taxon>
        <taxon>Fungi</taxon>
        <taxon>Dikarya</taxon>
        <taxon>Basidiomycota</taxon>
        <taxon>Agaricomycotina</taxon>
        <taxon>Agaricomycetes</taxon>
        <taxon>Hymenochaetales</taxon>
        <taxon>Hymenochaetaceae</taxon>
        <taxon>Phellinidium</taxon>
    </lineage>
</organism>
<keyword evidence="4" id="KW-0539">Nucleus</keyword>
<accession>A0A4S4KX17</accession>
<dbReference type="Pfam" id="PF07524">
    <property type="entry name" value="Bromo_TP"/>
    <property type="match status" value="1"/>
</dbReference>
<dbReference type="PANTHER" id="PTHR46469">
    <property type="entry name" value="TRANSCRIPTION INITIATION FACTOR TFIID SUBUNIT 8"/>
    <property type="match status" value="1"/>
</dbReference>
<dbReference type="GO" id="GO:0046982">
    <property type="term" value="F:protein heterodimerization activity"/>
    <property type="evidence" value="ECO:0007669"/>
    <property type="project" value="InterPro"/>
</dbReference>
<reference evidence="7 8" key="1">
    <citation type="submission" date="2019-02" db="EMBL/GenBank/DDBJ databases">
        <title>Genome sequencing of the rare red list fungi Phellinidium pouzarii.</title>
        <authorList>
            <person name="Buettner E."/>
            <person name="Kellner H."/>
        </authorList>
    </citation>
    <scope>NUCLEOTIDE SEQUENCE [LARGE SCALE GENOMIC DNA]</scope>
    <source>
        <strain evidence="7 8">DSM 108285</strain>
    </source>
</reference>
<keyword evidence="3" id="KW-0804">Transcription</keyword>
<protein>
    <recommendedName>
        <fullName evidence="6">Bromodomain associated domain-containing protein</fullName>
    </recommendedName>
</protein>
<feature type="region of interest" description="Disordered" evidence="5">
    <location>
        <begin position="169"/>
        <end position="258"/>
    </location>
</feature>
<dbReference type="PANTHER" id="PTHR46469:SF1">
    <property type="entry name" value="TRANSCRIPTION INITIATION FACTOR TFIID SUBUNIT 8"/>
    <property type="match status" value="1"/>
</dbReference>
<evidence type="ECO:0000256" key="4">
    <source>
        <dbReference type="ARBA" id="ARBA00023242"/>
    </source>
</evidence>
<name>A0A4S4KX17_9AGAM</name>
<dbReference type="AlphaFoldDB" id="A0A4S4KX17"/>
<evidence type="ECO:0000313" key="8">
    <source>
        <dbReference type="Proteomes" id="UP000308199"/>
    </source>
</evidence>
<proteinExistence type="predicted"/>
<dbReference type="GO" id="GO:0006367">
    <property type="term" value="P:transcription initiation at RNA polymerase II promoter"/>
    <property type="evidence" value="ECO:0007669"/>
    <property type="project" value="TreeGrafter"/>
</dbReference>
<evidence type="ECO:0000313" key="7">
    <source>
        <dbReference type="EMBL" id="THH03167.1"/>
    </source>
</evidence>
<keyword evidence="2" id="KW-0805">Transcription regulation</keyword>
<dbReference type="OrthoDB" id="436852at2759"/>
<keyword evidence="8" id="KW-1185">Reference proteome</keyword>
<dbReference type="SMART" id="SM00576">
    <property type="entry name" value="BTP"/>
    <property type="match status" value="1"/>
</dbReference>
<feature type="region of interest" description="Disordered" evidence="5">
    <location>
        <begin position="458"/>
        <end position="486"/>
    </location>
</feature>
<dbReference type="Proteomes" id="UP000308199">
    <property type="component" value="Unassembled WGS sequence"/>
</dbReference>
<evidence type="ECO:0000256" key="3">
    <source>
        <dbReference type="ARBA" id="ARBA00023163"/>
    </source>
</evidence>
<dbReference type="GO" id="GO:0005669">
    <property type="term" value="C:transcription factor TFIID complex"/>
    <property type="evidence" value="ECO:0007669"/>
    <property type="project" value="InterPro"/>
</dbReference>
<dbReference type="Gene3D" id="1.10.20.10">
    <property type="entry name" value="Histone, subunit A"/>
    <property type="match status" value="1"/>
</dbReference>
<dbReference type="InterPro" id="IPR009072">
    <property type="entry name" value="Histone-fold"/>
</dbReference>
<comment type="subcellular location">
    <subcellularLocation>
        <location evidence="1">Nucleus</location>
    </subcellularLocation>
</comment>
<evidence type="ECO:0000256" key="2">
    <source>
        <dbReference type="ARBA" id="ARBA00023015"/>
    </source>
</evidence>
<feature type="region of interest" description="Disordered" evidence="5">
    <location>
        <begin position="513"/>
        <end position="551"/>
    </location>
</feature>
<dbReference type="SUPFAM" id="SSF47113">
    <property type="entry name" value="Histone-fold"/>
    <property type="match status" value="1"/>
</dbReference>
<evidence type="ECO:0000256" key="5">
    <source>
        <dbReference type="SAM" id="MobiDB-lite"/>
    </source>
</evidence>
<dbReference type="CDD" id="cd00076">
    <property type="entry name" value="HFD_SF"/>
    <property type="match status" value="1"/>
</dbReference>
<evidence type="ECO:0000256" key="1">
    <source>
        <dbReference type="ARBA" id="ARBA00004123"/>
    </source>
</evidence>
<dbReference type="EMBL" id="SGPK01000490">
    <property type="protein sequence ID" value="THH03167.1"/>
    <property type="molecule type" value="Genomic_DNA"/>
</dbReference>